<dbReference type="Gene3D" id="1.25.40.10">
    <property type="entry name" value="Tetratricopeptide repeat domain"/>
    <property type="match status" value="3"/>
</dbReference>
<dbReference type="Pfam" id="PF13424">
    <property type="entry name" value="TPR_12"/>
    <property type="match status" value="5"/>
</dbReference>
<gene>
    <name evidence="6" type="ORF">IQ266_01625</name>
</gene>
<dbReference type="InterPro" id="IPR024983">
    <property type="entry name" value="CHAT_dom"/>
</dbReference>
<keyword evidence="7" id="KW-1185">Reference proteome</keyword>
<dbReference type="SMART" id="SM00028">
    <property type="entry name" value="TPR"/>
    <property type="match status" value="8"/>
</dbReference>
<dbReference type="Pfam" id="PF12770">
    <property type="entry name" value="CHAT"/>
    <property type="match status" value="1"/>
</dbReference>
<evidence type="ECO:0000313" key="6">
    <source>
        <dbReference type="EMBL" id="MBE9028454.1"/>
    </source>
</evidence>
<feature type="repeat" description="TPR" evidence="3">
    <location>
        <begin position="203"/>
        <end position="236"/>
    </location>
</feature>
<dbReference type="RefSeq" id="WP_264323276.1">
    <property type="nucleotide sequence ID" value="NZ_JADEXQ010000003.1"/>
</dbReference>
<dbReference type="PANTHER" id="PTHR45641:SF19">
    <property type="entry name" value="NEPHROCYSTIN-3"/>
    <property type="match status" value="1"/>
</dbReference>
<evidence type="ECO:0000256" key="4">
    <source>
        <dbReference type="SAM" id="MobiDB-lite"/>
    </source>
</evidence>
<protein>
    <submittedName>
        <fullName evidence="6">CHAT domain-containing protein</fullName>
    </submittedName>
</protein>
<dbReference type="InterPro" id="IPR011990">
    <property type="entry name" value="TPR-like_helical_dom_sf"/>
</dbReference>
<feature type="domain" description="CHAT" evidence="5">
    <location>
        <begin position="744"/>
        <end position="1106"/>
    </location>
</feature>
<reference evidence="6" key="1">
    <citation type="submission" date="2020-10" db="EMBL/GenBank/DDBJ databases">
        <authorList>
            <person name="Castelo-Branco R."/>
            <person name="Eusebio N."/>
            <person name="Adriana R."/>
            <person name="Vieira A."/>
            <person name="Brugerolle De Fraissinette N."/>
            <person name="Rezende De Castro R."/>
            <person name="Schneider M.P."/>
            <person name="Vasconcelos V."/>
            <person name="Leao P.N."/>
        </authorList>
    </citation>
    <scope>NUCLEOTIDE SEQUENCE</scope>
    <source>
        <strain evidence="6">LEGE 11480</strain>
    </source>
</reference>
<dbReference type="EMBL" id="JADEXQ010000003">
    <property type="protein sequence ID" value="MBE9028454.1"/>
    <property type="molecule type" value="Genomic_DNA"/>
</dbReference>
<feature type="region of interest" description="Disordered" evidence="4">
    <location>
        <begin position="829"/>
        <end position="871"/>
    </location>
</feature>
<dbReference type="Pfam" id="PF13374">
    <property type="entry name" value="TPR_10"/>
    <property type="match status" value="1"/>
</dbReference>
<organism evidence="6 7">
    <name type="scientific">Romeriopsis navalis LEGE 11480</name>
    <dbReference type="NCBI Taxonomy" id="2777977"/>
    <lineage>
        <taxon>Bacteria</taxon>
        <taxon>Bacillati</taxon>
        <taxon>Cyanobacteriota</taxon>
        <taxon>Cyanophyceae</taxon>
        <taxon>Leptolyngbyales</taxon>
        <taxon>Leptolyngbyaceae</taxon>
        <taxon>Romeriopsis</taxon>
        <taxon>Romeriopsis navalis</taxon>
    </lineage>
</organism>
<feature type="compositionally biased region" description="Low complexity" evidence="4">
    <location>
        <begin position="850"/>
        <end position="866"/>
    </location>
</feature>
<dbReference type="InterPro" id="IPR019734">
    <property type="entry name" value="TPR_rpt"/>
</dbReference>
<sequence>MAICSPMTLGDVVNSSETFDIMISFAARNVHIGFALLLLGSPIGNPKIASAKPPATNPPTPTTAKITPQRQALISQAQTLNRKVMQLASAGNYQAAAIAAKAELKLRQQYLGPNHPEVATTLSNLAELHRLQGQYAAATPFYQRSLKIYEIHLGKTHPNVARSLSGLAINYQAQGQYRQAEPLHQRSLAIYETHHGRSHPDVARSLNNLAIFYTAQGQYDKAKPLYQRSLKIRRSHLGETHLDVATSLMSLAELYRVQGLYEPAKPLYQRSLKIYQTQLGQAHPLVAANLNNFALLHTSQGNYTEAAPLYERSLKIYQTRLGKAHPDLVKSLINLASLYTAQGRDKAARSLYQRSLKISEAQLGKSHPLTATNLNNLASVSPPHQAASLYRRSLKIRETKLGKNHPDVAASLHSLATLHMVQGRYQAALPRYQRSLKIRETKLGKNHPDVAASLHSLAHLYKVQGRYGEAESHYQRSLRINQSRLGPEHPSIANNLISLAGIYIPQARYDTATDLLAQGLAIEETNLAQNLALGTEAQKRDYIAQLQNSTNGTISLHLQHAPNHPQATALALTTILRRKGRILDVTSHDRQILHKNLTPANQTLLDQLTSRTTQLAALPYGPLPQTDPKQYRTQLKQLTQQVKTLQTRLAASSKQFRQQIQPVTIAAVQQQLPTNSALIEIIRYQPHQLRAKAGKRFGPARYAAYILNRKGKITTVDLGAAKPIDQLAEEFRRALRSRNGEIKQIARNLDAKLMAPIRQQLSVSNQTQPQHLLIAPDSQLNLIPFAALVDEHQRYLIETYEISYLTSGRDLLRLNQSPPSPKAALLLADPRYDQPGEADSPITAKRRTSQRPISQPPITQSPISQTRSQRTQNLHHIQFGPLPGTAAEAKAIAPQLTQAIVLTGKQATENALKQAASPRILHIATHGFFFDDQPQFTTSKRRGANVARRRSDILPIATSPKQPRTSRMNTENALLRSGLALAGFNDRQSGQEDGVLTALEVANLNLQGTQLVVLSACETGIGDVANGEGVYGLRRALVLAGADSQLISLWKVDDQGTKDLMTQYYNQLIKQQSSRSQALRQVQLAFRKSSKYRHPFFWAAFIPSGDWRTLQK</sequence>
<keyword evidence="2 3" id="KW-0802">TPR repeat</keyword>
<evidence type="ECO:0000313" key="7">
    <source>
        <dbReference type="Proteomes" id="UP000625316"/>
    </source>
</evidence>
<accession>A0A928VLZ6</accession>
<dbReference type="SUPFAM" id="SSF48452">
    <property type="entry name" value="TPR-like"/>
    <property type="match status" value="3"/>
</dbReference>
<dbReference type="AlphaFoldDB" id="A0A928VLZ6"/>
<keyword evidence="1" id="KW-0677">Repeat</keyword>
<feature type="repeat" description="TPR" evidence="3">
    <location>
        <begin position="409"/>
        <end position="442"/>
    </location>
</feature>
<evidence type="ECO:0000256" key="1">
    <source>
        <dbReference type="ARBA" id="ARBA00022737"/>
    </source>
</evidence>
<dbReference type="PROSITE" id="PS50005">
    <property type="entry name" value="TPR"/>
    <property type="match status" value="3"/>
</dbReference>
<dbReference type="Proteomes" id="UP000625316">
    <property type="component" value="Unassembled WGS sequence"/>
</dbReference>
<comment type="caution">
    <text evidence="6">The sequence shown here is derived from an EMBL/GenBank/DDBJ whole genome shotgun (WGS) entry which is preliminary data.</text>
</comment>
<evidence type="ECO:0000259" key="5">
    <source>
        <dbReference type="Pfam" id="PF12770"/>
    </source>
</evidence>
<name>A0A928VLZ6_9CYAN</name>
<dbReference type="PRINTS" id="PR00381">
    <property type="entry name" value="KINESINLIGHT"/>
</dbReference>
<feature type="repeat" description="TPR" evidence="3">
    <location>
        <begin position="451"/>
        <end position="484"/>
    </location>
</feature>
<proteinExistence type="predicted"/>
<evidence type="ECO:0000256" key="3">
    <source>
        <dbReference type="PROSITE-ProRule" id="PRU00339"/>
    </source>
</evidence>
<evidence type="ECO:0000256" key="2">
    <source>
        <dbReference type="ARBA" id="ARBA00022803"/>
    </source>
</evidence>
<dbReference type="PANTHER" id="PTHR45641">
    <property type="entry name" value="TETRATRICOPEPTIDE REPEAT PROTEIN (AFU_ORTHOLOGUE AFUA_6G03870)"/>
    <property type="match status" value="1"/>
</dbReference>